<feature type="compositionally biased region" description="Polar residues" evidence="1">
    <location>
        <begin position="23"/>
        <end position="32"/>
    </location>
</feature>
<dbReference type="EMBL" id="JAHKNG010000003">
    <property type="protein sequence ID" value="MBU3029033.1"/>
    <property type="molecule type" value="Genomic_DNA"/>
</dbReference>
<evidence type="ECO:0000313" key="2">
    <source>
        <dbReference type="EMBL" id="MBU3029033.1"/>
    </source>
</evidence>
<dbReference type="Proteomes" id="UP001166191">
    <property type="component" value="Unassembled WGS sequence"/>
</dbReference>
<feature type="region of interest" description="Disordered" evidence="1">
    <location>
        <begin position="1"/>
        <end position="45"/>
    </location>
</feature>
<name>A0ABS6AEJ2_9RHOB</name>
<accession>A0ABS6AEJ2</accession>
<keyword evidence="3" id="KW-1185">Reference proteome</keyword>
<gene>
    <name evidence="2" type="ORF">KNW02_02735</name>
</gene>
<sequence length="131" mass="13819">MIAAFRNLGTVPGGEENEPAGNLLQSLGTTSPGRPDPEVPLAGSDHPTWAAFRRLERENRLLVGHAEMLARALGACPNCWGTILDCEDCGGVGRPGAFAPDRARFDLFVLPVIARVMGNEVTAGDVGNRPA</sequence>
<dbReference type="RefSeq" id="WP_216031732.1">
    <property type="nucleotide sequence ID" value="NZ_JAHKNG010000003.1"/>
</dbReference>
<comment type="caution">
    <text evidence="2">The sequence shown here is derived from an EMBL/GenBank/DDBJ whole genome shotgun (WGS) entry which is preliminary data.</text>
</comment>
<evidence type="ECO:0000256" key="1">
    <source>
        <dbReference type="SAM" id="MobiDB-lite"/>
    </source>
</evidence>
<reference evidence="2" key="1">
    <citation type="submission" date="2021-06" db="EMBL/GenBank/DDBJ databases">
        <title>Paracoccus bacterium XHP0099 sp. nov., isolated from the surface waters of the Yellow Sea.</title>
        <authorList>
            <person name="Xue H."/>
            <person name="Zhang D."/>
        </authorList>
    </citation>
    <scope>NUCLEOTIDE SEQUENCE</scope>
    <source>
        <strain evidence="2">XHP0099</strain>
    </source>
</reference>
<evidence type="ECO:0000313" key="3">
    <source>
        <dbReference type="Proteomes" id="UP001166191"/>
    </source>
</evidence>
<protein>
    <submittedName>
        <fullName evidence="2">Uncharacterized protein</fullName>
    </submittedName>
</protein>
<proteinExistence type="predicted"/>
<organism evidence="2 3">
    <name type="scientific">Paracoccus marinaquae</name>
    <dbReference type="NCBI Taxonomy" id="2841926"/>
    <lineage>
        <taxon>Bacteria</taxon>
        <taxon>Pseudomonadati</taxon>
        <taxon>Pseudomonadota</taxon>
        <taxon>Alphaproteobacteria</taxon>
        <taxon>Rhodobacterales</taxon>
        <taxon>Paracoccaceae</taxon>
        <taxon>Paracoccus</taxon>
    </lineage>
</organism>